<keyword evidence="1" id="KW-0175">Coiled coil</keyword>
<evidence type="ECO:0000313" key="3">
    <source>
        <dbReference type="EMBL" id="TJY65773.1"/>
    </source>
</evidence>
<feature type="transmembrane region" description="Helical" evidence="2">
    <location>
        <begin position="574"/>
        <end position="595"/>
    </location>
</feature>
<feature type="transmembrane region" description="Helical" evidence="2">
    <location>
        <begin position="220"/>
        <end position="239"/>
    </location>
</feature>
<dbReference type="PANTHER" id="PTHR38434:SF1">
    <property type="entry name" value="BLL2549 PROTEIN"/>
    <property type="match status" value="1"/>
</dbReference>
<protein>
    <submittedName>
        <fullName evidence="3">DUF2339 domain-containing protein</fullName>
    </submittedName>
</protein>
<feature type="transmembrane region" description="Helical" evidence="2">
    <location>
        <begin position="333"/>
        <end position="353"/>
    </location>
</feature>
<dbReference type="PANTHER" id="PTHR38434">
    <property type="entry name" value="BLL2549 PROTEIN"/>
    <property type="match status" value="1"/>
</dbReference>
<feature type="transmembrane region" description="Helical" evidence="2">
    <location>
        <begin position="362"/>
        <end position="380"/>
    </location>
</feature>
<feature type="transmembrane region" description="Helical" evidence="2">
    <location>
        <begin position="302"/>
        <end position="321"/>
    </location>
</feature>
<keyword evidence="2" id="KW-0472">Membrane</keyword>
<dbReference type="OrthoDB" id="666059at2"/>
<evidence type="ECO:0000256" key="2">
    <source>
        <dbReference type="SAM" id="Phobius"/>
    </source>
</evidence>
<sequence length="758" mass="86847">MTENSQKINQLFDKLDLLLKRQNDFSREINDLRIELSKLKAAEQKTAPETGFDAAKENTVPVLKSDQHQRWRLPKQKSDIEKFIGENLINKVGIAITIIGVAIGAKYSIENDLISPLTRIILGYLFGFVLLGLGIKLKRNYENYSAVLVSGAMAIMYFITYFAYGLYHLIPQFTAFALMVVFTVFTVIAALNYKRQIIAHVGLVGAYAVPFLLSNSSGNVAVLFSYMTILNMGILTIAVKKYWKPLHYTSFALTWFIYFSWYVSNYQTIEHFGLALIFLSIFFVLFYMTFLAYKLLHKEKYVVDDIILLIVNSFVYYGIGYTILEKHPTGEQLLGVFTICNAVAHFIVSVIIYRQKLADRNLFYLILGLVLIFITIAVPVQLSGNWVTLLWAGEAALLFWIGRTSNATFYEKISYPLILLAFFSLLHDWKSVYDTYDPEDPTTRITPILNVNFLTSILSIAAFGFINMLRINKKYAAGSAPKTVISTIIFYAIPTIFLFTTYYAFRMEIANYWNQLYKDAVFVIHSGNQQYINYSSSTYLKQFKTIWIINYSLLFVSVLSITNYKFFKNRQLGLINFVLIILAVGVFLTYGLYVLSELRESVAHVGVRYVSFALVALALFSCYRYTCRDFTERDFKMKFDFLLHTSILWIASSELINWMDMSESTHSYKLGLSILWGSYSLVLIAFGIWKKNKPLRIGAMVLFGSTLLKLFLYDISHLNTISKTIVFVSLGVLLLIISFLYHKYKNLIAPDTIGEIES</sequence>
<feature type="transmembrane region" description="Helical" evidence="2">
    <location>
        <begin position="170"/>
        <end position="190"/>
    </location>
</feature>
<evidence type="ECO:0000313" key="4">
    <source>
        <dbReference type="Proteomes" id="UP000309872"/>
    </source>
</evidence>
<keyword evidence="2" id="KW-1133">Transmembrane helix</keyword>
<evidence type="ECO:0000256" key="1">
    <source>
        <dbReference type="SAM" id="Coils"/>
    </source>
</evidence>
<feature type="transmembrane region" description="Helical" evidence="2">
    <location>
        <begin position="449"/>
        <end position="471"/>
    </location>
</feature>
<feature type="transmembrane region" description="Helical" evidence="2">
    <location>
        <begin position="483"/>
        <end position="505"/>
    </location>
</feature>
<gene>
    <name evidence="3" type="ORF">FAZ19_11680</name>
</gene>
<organism evidence="3 4">
    <name type="scientific">Sphingobacterium alkalisoli</name>
    <dbReference type="NCBI Taxonomy" id="1874115"/>
    <lineage>
        <taxon>Bacteria</taxon>
        <taxon>Pseudomonadati</taxon>
        <taxon>Bacteroidota</taxon>
        <taxon>Sphingobacteriia</taxon>
        <taxon>Sphingobacteriales</taxon>
        <taxon>Sphingobacteriaceae</taxon>
        <taxon>Sphingobacterium</taxon>
    </lineage>
</organism>
<feature type="transmembrane region" description="Helical" evidence="2">
    <location>
        <begin position="88"/>
        <end position="107"/>
    </location>
</feature>
<name>A0A4U0H2C9_9SPHI</name>
<proteinExistence type="predicted"/>
<dbReference type="RefSeq" id="WP_136820902.1">
    <property type="nucleotide sequence ID" value="NZ_BMJX01000003.1"/>
</dbReference>
<feature type="transmembrane region" description="Helical" evidence="2">
    <location>
        <begin position="607"/>
        <end position="627"/>
    </location>
</feature>
<feature type="transmembrane region" description="Helical" evidence="2">
    <location>
        <begin position="145"/>
        <end position="164"/>
    </location>
</feature>
<feature type="coiled-coil region" evidence="1">
    <location>
        <begin position="15"/>
        <end position="42"/>
    </location>
</feature>
<feature type="transmembrane region" description="Helical" evidence="2">
    <location>
        <begin position="269"/>
        <end position="290"/>
    </location>
</feature>
<feature type="transmembrane region" description="Helical" evidence="2">
    <location>
        <begin position="246"/>
        <end position="263"/>
    </location>
</feature>
<keyword evidence="2" id="KW-0812">Transmembrane</keyword>
<dbReference type="Pfam" id="PF10101">
    <property type="entry name" value="DUF2339"/>
    <property type="match status" value="1"/>
</dbReference>
<dbReference type="AlphaFoldDB" id="A0A4U0H2C9"/>
<dbReference type="EMBL" id="SUKA01000003">
    <property type="protein sequence ID" value="TJY65773.1"/>
    <property type="molecule type" value="Genomic_DNA"/>
</dbReference>
<feature type="transmembrane region" description="Helical" evidence="2">
    <location>
        <begin position="113"/>
        <end position="133"/>
    </location>
</feature>
<dbReference type="Proteomes" id="UP000309872">
    <property type="component" value="Unassembled WGS sequence"/>
</dbReference>
<feature type="transmembrane region" description="Helical" evidence="2">
    <location>
        <begin position="670"/>
        <end position="688"/>
    </location>
</feature>
<accession>A0A4U0H2C9</accession>
<feature type="transmembrane region" description="Helical" evidence="2">
    <location>
        <begin position="545"/>
        <end position="562"/>
    </location>
</feature>
<keyword evidence="4" id="KW-1185">Reference proteome</keyword>
<dbReference type="InterPro" id="IPR019286">
    <property type="entry name" value="DUF2339_TM"/>
</dbReference>
<feature type="transmembrane region" description="Helical" evidence="2">
    <location>
        <begin position="724"/>
        <end position="741"/>
    </location>
</feature>
<feature type="transmembrane region" description="Helical" evidence="2">
    <location>
        <begin position="197"/>
        <end position="214"/>
    </location>
</feature>
<feature type="transmembrane region" description="Helical" evidence="2">
    <location>
        <begin position="695"/>
        <end position="712"/>
    </location>
</feature>
<reference evidence="3 4" key="1">
    <citation type="submission" date="2019-04" db="EMBL/GenBank/DDBJ databases">
        <title>Sphingobacterium olei sp. nov., isolated from oil-contaminated soil.</title>
        <authorList>
            <person name="Liu B."/>
        </authorList>
    </citation>
    <scope>NUCLEOTIDE SEQUENCE [LARGE SCALE GENOMIC DNA]</scope>
    <source>
        <strain evidence="3 4">Y3L14</strain>
    </source>
</reference>
<comment type="caution">
    <text evidence="3">The sequence shown here is derived from an EMBL/GenBank/DDBJ whole genome shotgun (WGS) entry which is preliminary data.</text>
</comment>